<feature type="region of interest" description="Disordered" evidence="2">
    <location>
        <begin position="599"/>
        <end position="625"/>
    </location>
</feature>
<evidence type="ECO:0000313" key="3">
    <source>
        <dbReference type="EMBL" id="EOB12813.1"/>
    </source>
</evidence>
<feature type="compositionally biased region" description="Polar residues" evidence="2">
    <location>
        <begin position="603"/>
        <end position="612"/>
    </location>
</feature>
<dbReference type="EMBL" id="KB909272">
    <property type="protein sequence ID" value="EOB12813.1"/>
    <property type="molecule type" value="Genomic_DNA"/>
</dbReference>
<evidence type="ECO:0000313" key="4">
    <source>
        <dbReference type="Proteomes" id="UP000016927"/>
    </source>
</evidence>
<accession>R0MJ53</accession>
<gene>
    <name evidence="3" type="ORF">NBO_364g0019</name>
</gene>
<dbReference type="Proteomes" id="UP000016927">
    <property type="component" value="Unassembled WGS sequence"/>
</dbReference>
<dbReference type="VEuPathDB" id="MicrosporidiaDB:NBO_364g0019"/>
<feature type="compositionally biased region" description="Basic and acidic residues" evidence="2">
    <location>
        <begin position="534"/>
        <end position="552"/>
    </location>
</feature>
<feature type="region of interest" description="Disordered" evidence="2">
    <location>
        <begin position="825"/>
        <end position="849"/>
    </location>
</feature>
<dbReference type="STRING" id="578461.R0MJ53"/>
<reference evidence="3 4" key="1">
    <citation type="journal article" date="2013" name="BMC Genomics">
        <title>Comparative genomics of parasitic silkworm microsporidia reveal an association between genome expansion and host adaptation.</title>
        <authorList>
            <person name="Pan G."/>
            <person name="Xu J."/>
            <person name="Li T."/>
            <person name="Xia Q."/>
            <person name="Liu S.L."/>
            <person name="Zhang G."/>
            <person name="Li S."/>
            <person name="Li C."/>
            <person name="Liu H."/>
            <person name="Yang L."/>
            <person name="Liu T."/>
            <person name="Zhang X."/>
            <person name="Wu Z."/>
            <person name="Fan W."/>
            <person name="Dang X."/>
            <person name="Xiang H."/>
            <person name="Tao M."/>
            <person name="Li Y."/>
            <person name="Hu J."/>
            <person name="Li Z."/>
            <person name="Lin L."/>
            <person name="Luo J."/>
            <person name="Geng L."/>
            <person name="Wang L."/>
            <person name="Long M."/>
            <person name="Wan Y."/>
            <person name="He N."/>
            <person name="Zhang Z."/>
            <person name="Lu C."/>
            <person name="Keeling P.J."/>
            <person name="Wang J."/>
            <person name="Xiang Z."/>
            <person name="Zhou Z."/>
        </authorList>
    </citation>
    <scope>NUCLEOTIDE SEQUENCE [LARGE SCALE GENOMIC DNA]</scope>
    <source>
        <strain evidence="4">CQ1 / CVCC 102059</strain>
    </source>
</reference>
<organism evidence="3 4">
    <name type="scientific">Nosema bombycis (strain CQ1 / CVCC 102059)</name>
    <name type="common">Microsporidian parasite</name>
    <name type="synonym">Pebrine of silkworm</name>
    <dbReference type="NCBI Taxonomy" id="578461"/>
    <lineage>
        <taxon>Eukaryota</taxon>
        <taxon>Fungi</taxon>
        <taxon>Fungi incertae sedis</taxon>
        <taxon>Microsporidia</taxon>
        <taxon>Nosematidae</taxon>
        <taxon>Nosema</taxon>
    </lineage>
</organism>
<feature type="compositionally biased region" description="Polar residues" evidence="2">
    <location>
        <begin position="565"/>
        <end position="579"/>
    </location>
</feature>
<dbReference type="HOGENOM" id="CLU_335885_0_0_1"/>
<proteinExistence type="predicted"/>
<feature type="region of interest" description="Disordered" evidence="2">
    <location>
        <begin position="507"/>
        <end position="584"/>
    </location>
</feature>
<protein>
    <submittedName>
        <fullName evidence="3">Uncharacterized protein</fullName>
    </submittedName>
</protein>
<sequence>MSDLFRKVKNIFTNLKSFIISSTEKEKSPYDQLVERFSSDKPLEVNELDFIKDLCKKITVEEGQSLVDERFSILKDLMFEKVVDSSFKSKVVVNDKKIKDRKDYKEFIRREYKRMIHDEPEEKKEVKRVKKNIKRYKNDVNWGILPKNWRIIRESAPLDVVEFAFNNDDEYKGPIVFLGEVPSEEEEAYFTEDYINELNSKIKSKDIICDLYNPETNCRNCIKYEYNQEKIKNVLEEIEKEKESEEDLIENLKKRFGPDKETTEKFIKKTSNLEEKVWLSFLFNKKFKFSNLSDKEKNAFFLKLKSSGVLCMDALEKGNESEVNTKTKAFGRKRELFNIKDNVILTEGSILKPDLNSEENDLNSSPFEREDHVKSFKYSESKEDQFSISVESYNSVEKPETEENIKLAMEKKSEDNLKSEEKQPFKDIGFKLPPLPLFNLDKEQGVTKEDGEDTGKPKELKTNLFSLPKINLLNEPETKEVKTKDLENPIKIPESWHYFPKYPLQTNTDPSINAPVKNETHPPVFSHLTKQKTSPKEEEEKLGPLQNREETKLGPLIPKSEDNVKTPTNPFSFTPSGTPFQMPYKTESTPFSLFPSVSLLPKTETNPPSGTPFQMPIKTETYPPSGTPFKMPLKTESNPSTSTPFRMPLKTETNPPSGTPFQMPLNIGSNPPSAPFTTPFQSTAFPSNTPPGPAKRKIDKFAPSPFIDPSSAKRFNSPPPTFNTGPSMLQMPNIENNPELKKIIEINTNNIPFLGTVPNPFETANPVQHSTDSNLNFVDNTFKYSDIFDKTNPNLFLNTKSMFDDIIFDNNGKKEDEESNVKYLKKNNDGGSSLFGSNMFGNDNDPWNK</sequence>
<evidence type="ECO:0000256" key="1">
    <source>
        <dbReference type="SAM" id="Coils"/>
    </source>
</evidence>
<name>R0MJ53_NOSB1</name>
<keyword evidence="4" id="KW-1185">Reference proteome</keyword>
<dbReference type="AlphaFoldDB" id="R0MJ53"/>
<feature type="coiled-coil region" evidence="1">
    <location>
        <begin position="228"/>
        <end position="255"/>
    </location>
</feature>
<evidence type="ECO:0000256" key="2">
    <source>
        <dbReference type="SAM" id="MobiDB-lite"/>
    </source>
</evidence>
<keyword evidence="1" id="KW-0175">Coiled coil</keyword>
<feature type="compositionally biased region" description="Polar residues" evidence="2">
    <location>
        <begin position="829"/>
        <end position="849"/>
    </location>
</feature>
<dbReference type="OrthoDB" id="2193202at2759"/>